<dbReference type="InterPro" id="IPR012340">
    <property type="entry name" value="NA-bd_OB-fold"/>
</dbReference>
<protein>
    <recommendedName>
        <fullName evidence="2 3">Single-stranded DNA-binding protein</fullName>
        <shortName evidence="2">SSB</shortName>
    </recommendedName>
</protein>
<comment type="caution">
    <text evidence="2">Lacks conserved residue(s) required for the propagation of feature annotation.</text>
</comment>
<keyword evidence="5" id="KW-1185">Reference proteome</keyword>
<dbReference type="CDD" id="cd04496">
    <property type="entry name" value="SSB_OBF"/>
    <property type="match status" value="1"/>
</dbReference>
<dbReference type="PANTHER" id="PTHR10302:SF27">
    <property type="entry name" value="SINGLE-STRANDED DNA-BINDING PROTEIN"/>
    <property type="match status" value="1"/>
</dbReference>
<dbReference type="Pfam" id="PF00436">
    <property type="entry name" value="SSB"/>
    <property type="match status" value="1"/>
</dbReference>
<sequence length="148" mass="16338">MARGINKVILIGTLGNDPDVKHLPNTNCMATISVATNESWKDKTTGELKTKTEWHRVVLFGKVAEIAEQYLTKGSQVYIEGKLQTKKWTDQTGQDKYSTDVVVDMMGQLQMLGGKPTLPNSTNQNQAATLAVKPPTKEALEMEDSIPF</sequence>
<comment type="caution">
    <text evidence="4">The sequence shown here is derived from an EMBL/GenBank/DDBJ whole genome shotgun (WGS) entry which is preliminary data.</text>
</comment>
<name>A0A6N8F438_9GAMM</name>
<evidence type="ECO:0000313" key="4">
    <source>
        <dbReference type="EMBL" id="MUH71436.1"/>
    </source>
</evidence>
<dbReference type="GO" id="GO:0009295">
    <property type="term" value="C:nucleoid"/>
    <property type="evidence" value="ECO:0007669"/>
    <property type="project" value="TreeGrafter"/>
</dbReference>
<comment type="subunit">
    <text evidence="2">Homotetramer.</text>
</comment>
<gene>
    <name evidence="4" type="primary">ssb</name>
    <name evidence="4" type="ORF">GNP35_02335</name>
</gene>
<dbReference type="Gene3D" id="2.40.50.140">
    <property type="entry name" value="Nucleic acid-binding proteins"/>
    <property type="match status" value="1"/>
</dbReference>
<dbReference type="InterPro" id="IPR011344">
    <property type="entry name" value="ssDNA-bd"/>
</dbReference>
<dbReference type="PIRSF" id="PIRSF002070">
    <property type="entry name" value="SSB"/>
    <property type="match status" value="1"/>
</dbReference>
<feature type="DNA-binding region" evidence="2">
    <location>
        <begin position="54"/>
        <end position="60"/>
    </location>
</feature>
<keyword evidence="1 2" id="KW-0238">DNA-binding</keyword>
<dbReference type="PROSITE" id="PS50935">
    <property type="entry name" value="SSB"/>
    <property type="match status" value="1"/>
</dbReference>
<evidence type="ECO:0000256" key="1">
    <source>
        <dbReference type="ARBA" id="ARBA00023125"/>
    </source>
</evidence>
<accession>A0A6N8F438</accession>
<dbReference type="Proteomes" id="UP000439994">
    <property type="component" value="Unassembled WGS sequence"/>
</dbReference>
<reference evidence="4 5" key="1">
    <citation type="submission" date="2019-11" db="EMBL/GenBank/DDBJ databases">
        <title>P. haliotis isolates from Z. marina roots.</title>
        <authorList>
            <person name="Cohen M."/>
            <person name="Jospin G."/>
            <person name="Eisen J.A."/>
            <person name="Coil D.A."/>
        </authorList>
    </citation>
    <scope>NUCLEOTIDE SEQUENCE [LARGE SCALE GENOMIC DNA]</scope>
    <source>
        <strain evidence="4 5">UCD-MCMsp1aY</strain>
    </source>
</reference>
<dbReference type="PANTHER" id="PTHR10302">
    <property type="entry name" value="SINGLE-STRANDED DNA-BINDING PROTEIN"/>
    <property type="match status" value="1"/>
</dbReference>
<dbReference type="EMBL" id="WOCD01000001">
    <property type="protein sequence ID" value="MUH71436.1"/>
    <property type="molecule type" value="Genomic_DNA"/>
</dbReference>
<dbReference type="GO" id="GO:0006260">
    <property type="term" value="P:DNA replication"/>
    <property type="evidence" value="ECO:0007669"/>
    <property type="project" value="InterPro"/>
</dbReference>
<dbReference type="SUPFAM" id="SSF50249">
    <property type="entry name" value="Nucleic acid-binding proteins"/>
    <property type="match status" value="1"/>
</dbReference>
<dbReference type="InterPro" id="IPR000424">
    <property type="entry name" value="Primosome_PriB/ssb"/>
</dbReference>
<dbReference type="OrthoDB" id="9809878at2"/>
<dbReference type="GO" id="GO:0003697">
    <property type="term" value="F:single-stranded DNA binding"/>
    <property type="evidence" value="ECO:0007669"/>
    <property type="project" value="UniProtKB-UniRule"/>
</dbReference>
<dbReference type="AlphaFoldDB" id="A0A6N8F438"/>
<dbReference type="NCBIfam" id="TIGR00621">
    <property type="entry name" value="ssb"/>
    <property type="match status" value="1"/>
</dbReference>
<proteinExistence type="inferred from homology"/>
<evidence type="ECO:0000256" key="3">
    <source>
        <dbReference type="PIRNR" id="PIRNR002070"/>
    </source>
</evidence>
<organism evidence="4 5">
    <name type="scientific">Psychrosphaera haliotis</name>
    <dbReference type="NCBI Taxonomy" id="555083"/>
    <lineage>
        <taxon>Bacteria</taxon>
        <taxon>Pseudomonadati</taxon>
        <taxon>Pseudomonadota</taxon>
        <taxon>Gammaproteobacteria</taxon>
        <taxon>Alteromonadales</taxon>
        <taxon>Pseudoalteromonadaceae</taxon>
        <taxon>Psychrosphaera</taxon>
    </lineage>
</organism>
<evidence type="ECO:0000313" key="5">
    <source>
        <dbReference type="Proteomes" id="UP000439994"/>
    </source>
</evidence>
<evidence type="ECO:0000256" key="2">
    <source>
        <dbReference type="HAMAP-Rule" id="MF_00984"/>
    </source>
</evidence>
<dbReference type="HAMAP" id="MF_00984">
    <property type="entry name" value="SSB"/>
    <property type="match status" value="1"/>
</dbReference>